<evidence type="ECO:0000313" key="2">
    <source>
        <dbReference type="EMBL" id="ESK85810.1"/>
    </source>
</evidence>
<evidence type="ECO:0000256" key="1">
    <source>
        <dbReference type="SAM" id="MobiDB-lite"/>
    </source>
</evidence>
<gene>
    <name evidence="2" type="ORF">Moror_2405</name>
</gene>
<dbReference type="Proteomes" id="UP000017559">
    <property type="component" value="Unassembled WGS sequence"/>
</dbReference>
<dbReference type="EMBL" id="AWSO01001018">
    <property type="protein sequence ID" value="ESK85810.1"/>
    <property type="molecule type" value="Genomic_DNA"/>
</dbReference>
<dbReference type="KEGG" id="mrr:Moror_2405"/>
<sequence>MSSGDPAVSRPSSPRASIAGTSRSQESMDPTQISLPPSEAGSVRENEVRDTAISLNAGTGANLDLQSMNIPESASPPPESTEDNDEYKKAMQRHIFLIDVAQNDVRNIILSTPSANTEHYDR</sequence>
<name>V2X042_MONRO</name>
<comment type="caution">
    <text evidence="2">The sequence shown here is derived from an EMBL/GenBank/DDBJ whole genome shotgun (WGS) entry which is preliminary data.</text>
</comment>
<accession>V2X042</accession>
<feature type="region of interest" description="Disordered" evidence="1">
    <location>
        <begin position="1"/>
        <end position="88"/>
    </location>
</feature>
<feature type="compositionally biased region" description="Low complexity" evidence="1">
    <location>
        <begin position="1"/>
        <end position="17"/>
    </location>
</feature>
<dbReference type="AlphaFoldDB" id="V2X042"/>
<feature type="compositionally biased region" description="Polar residues" evidence="1">
    <location>
        <begin position="53"/>
        <end position="70"/>
    </location>
</feature>
<organism evidence="2 3">
    <name type="scientific">Moniliophthora roreri (strain MCA 2997)</name>
    <name type="common">Cocoa frosty pod rot fungus</name>
    <name type="synonym">Crinipellis roreri</name>
    <dbReference type="NCBI Taxonomy" id="1381753"/>
    <lineage>
        <taxon>Eukaryota</taxon>
        <taxon>Fungi</taxon>
        <taxon>Dikarya</taxon>
        <taxon>Basidiomycota</taxon>
        <taxon>Agaricomycotina</taxon>
        <taxon>Agaricomycetes</taxon>
        <taxon>Agaricomycetidae</taxon>
        <taxon>Agaricales</taxon>
        <taxon>Marasmiineae</taxon>
        <taxon>Marasmiaceae</taxon>
        <taxon>Moniliophthora</taxon>
    </lineage>
</organism>
<feature type="compositionally biased region" description="Polar residues" evidence="1">
    <location>
        <begin position="19"/>
        <end position="35"/>
    </location>
</feature>
<proteinExistence type="predicted"/>
<reference evidence="2 3" key="1">
    <citation type="journal article" date="2014" name="BMC Genomics">
        <title>Genome and secretome analysis of the hemibiotrophic fungal pathogen, Moniliophthora roreri, which causes frosty pod rot disease of cacao: mechanisms of the biotrophic and necrotrophic phases.</title>
        <authorList>
            <person name="Meinhardt L.W."/>
            <person name="Costa G.G.L."/>
            <person name="Thomazella D.P.T."/>
            <person name="Teixeira P.J.P.L."/>
            <person name="Carazzolle M.F."/>
            <person name="Schuster S.C."/>
            <person name="Carlson J.E."/>
            <person name="Guiltinan M.J."/>
            <person name="Mieczkowski P."/>
            <person name="Farmer A."/>
            <person name="Ramaraj T."/>
            <person name="Crozier J."/>
            <person name="Davis R.E."/>
            <person name="Shao J."/>
            <person name="Melnick R.L."/>
            <person name="Pereira G.A.G."/>
            <person name="Bailey B.A."/>
        </authorList>
    </citation>
    <scope>NUCLEOTIDE SEQUENCE [LARGE SCALE GENOMIC DNA]</scope>
    <source>
        <strain evidence="2 3">MCA 2997</strain>
    </source>
</reference>
<dbReference type="HOGENOM" id="CLU_2027314_0_0_1"/>
<evidence type="ECO:0000313" key="3">
    <source>
        <dbReference type="Proteomes" id="UP000017559"/>
    </source>
</evidence>
<protein>
    <submittedName>
        <fullName evidence="2">Uncharacterized protein</fullName>
    </submittedName>
</protein>
<keyword evidence="3" id="KW-1185">Reference proteome</keyword>